<dbReference type="EMBL" id="JASBWS010000066">
    <property type="protein sequence ID" value="KAJ9102080.1"/>
    <property type="molecule type" value="Genomic_DNA"/>
</dbReference>
<name>A0ACC2VSM3_9TREE</name>
<reference evidence="1" key="1">
    <citation type="submission" date="2023-04" db="EMBL/GenBank/DDBJ databases">
        <title>Draft Genome sequencing of Naganishia species isolated from polar environments using Oxford Nanopore Technology.</title>
        <authorList>
            <person name="Leo P."/>
            <person name="Venkateswaran K."/>
        </authorList>
    </citation>
    <scope>NUCLEOTIDE SEQUENCE</scope>
    <source>
        <strain evidence="1">MNA-CCFEE 5262</strain>
    </source>
</reference>
<gene>
    <name evidence="1" type="ORF">QFC20_005089</name>
</gene>
<keyword evidence="2" id="KW-1185">Reference proteome</keyword>
<evidence type="ECO:0000313" key="2">
    <source>
        <dbReference type="Proteomes" id="UP001230649"/>
    </source>
</evidence>
<organism evidence="1 2">
    <name type="scientific">Naganishia adeliensis</name>
    <dbReference type="NCBI Taxonomy" id="92952"/>
    <lineage>
        <taxon>Eukaryota</taxon>
        <taxon>Fungi</taxon>
        <taxon>Dikarya</taxon>
        <taxon>Basidiomycota</taxon>
        <taxon>Agaricomycotina</taxon>
        <taxon>Tremellomycetes</taxon>
        <taxon>Filobasidiales</taxon>
        <taxon>Filobasidiaceae</taxon>
        <taxon>Naganishia</taxon>
    </lineage>
</organism>
<accession>A0ACC2VSM3</accession>
<protein>
    <submittedName>
        <fullName evidence="1">Uncharacterized protein</fullName>
    </submittedName>
</protein>
<dbReference type="Proteomes" id="UP001230649">
    <property type="component" value="Unassembled WGS sequence"/>
</dbReference>
<sequence>MFEPYSPSNPFFIDSLLKNLNKHQQMLDGRNNDEDFVSINNVSVMPRAAEELSLDAPASTMNYVQGYKVDGFNVNSINYSDDVGLLSLISIFANHQAKSSIVQNVKSFADASHNFGYDNDASRAPLRFPLHRESPEVHVARVDGQGLSLLNLLFDDLTLKLLAKYFGIDDEPEAQSSGTVNAQQAYGQGYIDRKLLNTGHYVDAGNANLRMPLPER</sequence>
<proteinExistence type="predicted"/>
<evidence type="ECO:0000313" key="1">
    <source>
        <dbReference type="EMBL" id="KAJ9102080.1"/>
    </source>
</evidence>
<comment type="caution">
    <text evidence="1">The sequence shown here is derived from an EMBL/GenBank/DDBJ whole genome shotgun (WGS) entry which is preliminary data.</text>
</comment>